<sequence>MARCVIRSVQTEVTSLSITAVSELFDTNKTKLCESNWQLDLSQKEETIS</sequence>
<dbReference type="EMBL" id="GBRH01235058">
    <property type="protein sequence ID" value="JAD62837.1"/>
    <property type="molecule type" value="Transcribed_RNA"/>
</dbReference>
<dbReference type="AlphaFoldDB" id="A0A0A9BU89"/>
<organism evidence="1">
    <name type="scientific">Arundo donax</name>
    <name type="common">Giant reed</name>
    <name type="synonym">Donax arundinaceus</name>
    <dbReference type="NCBI Taxonomy" id="35708"/>
    <lineage>
        <taxon>Eukaryota</taxon>
        <taxon>Viridiplantae</taxon>
        <taxon>Streptophyta</taxon>
        <taxon>Embryophyta</taxon>
        <taxon>Tracheophyta</taxon>
        <taxon>Spermatophyta</taxon>
        <taxon>Magnoliopsida</taxon>
        <taxon>Liliopsida</taxon>
        <taxon>Poales</taxon>
        <taxon>Poaceae</taxon>
        <taxon>PACMAD clade</taxon>
        <taxon>Arundinoideae</taxon>
        <taxon>Arundineae</taxon>
        <taxon>Arundo</taxon>
    </lineage>
</organism>
<accession>A0A0A9BU89</accession>
<name>A0A0A9BU89_ARUDO</name>
<proteinExistence type="predicted"/>
<evidence type="ECO:0000313" key="1">
    <source>
        <dbReference type="EMBL" id="JAD62837.1"/>
    </source>
</evidence>
<reference evidence="1" key="1">
    <citation type="submission" date="2014-09" db="EMBL/GenBank/DDBJ databases">
        <authorList>
            <person name="Magalhaes I.L.F."/>
            <person name="Oliveira U."/>
            <person name="Santos F.R."/>
            <person name="Vidigal T.H.D.A."/>
            <person name="Brescovit A.D."/>
            <person name="Santos A.J."/>
        </authorList>
    </citation>
    <scope>NUCLEOTIDE SEQUENCE</scope>
    <source>
        <tissue evidence="1">Shoot tissue taken approximately 20 cm above the soil surface</tissue>
    </source>
</reference>
<reference evidence="1" key="2">
    <citation type="journal article" date="2015" name="Data Brief">
        <title>Shoot transcriptome of the giant reed, Arundo donax.</title>
        <authorList>
            <person name="Barrero R.A."/>
            <person name="Guerrero F.D."/>
            <person name="Moolhuijzen P."/>
            <person name="Goolsby J.A."/>
            <person name="Tidwell J."/>
            <person name="Bellgard S.E."/>
            <person name="Bellgard M.I."/>
        </authorList>
    </citation>
    <scope>NUCLEOTIDE SEQUENCE</scope>
    <source>
        <tissue evidence="1">Shoot tissue taken approximately 20 cm above the soil surface</tissue>
    </source>
</reference>
<protein>
    <submittedName>
        <fullName evidence="1">Uncharacterized protein</fullName>
    </submittedName>
</protein>